<reference evidence="1 2" key="1">
    <citation type="journal article" date="2018" name="Genome Biol. Evol.">
        <title>Multiple Roots of Fruiting Body Formation in Amoebozoa.</title>
        <authorList>
            <person name="Hillmann F."/>
            <person name="Forbes G."/>
            <person name="Novohradska S."/>
            <person name="Ferling I."/>
            <person name="Riege K."/>
            <person name="Groth M."/>
            <person name="Westermann M."/>
            <person name="Marz M."/>
            <person name="Spaller T."/>
            <person name="Winckler T."/>
            <person name="Schaap P."/>
            <person name="Glockner G."/>
        </authorList>
    </citation>
    <scope>NUCLEOTIDE SEQUENCE [LARGE SCALE GENOMIC DNA]</scope>
    <source>
        <strain evidence="1 2">Jena</strain>
    </source>
</reference>
<dbReference type="InterPro" id="IPR011009">
    <property type="entry name" value="Kinase-like_dom_sf"/>
</dbReference>
<dbReference type="InParanoid" id="A0A2P6NPG3"/>
<organism evidence="1 2">
    <name type="scientific">Planoprotostelium fungivorum</name>
    <dbReference type="NCBI Taxonomy" id="1890364"/>
    <lineage>
        <taxon>Eukaryota</taxon>
        <taxon>Amoebozoa</taxon>
        <taxon>Evosea</taxon>
        <taxon>Variosea</taxon>
        <taxon>Cavosteliida</taxon>
        <taxon>Cavosteliaceae</taxon>
        <taxon>Planoprotostelium</taxon>
    </lineage>
</organism>
<dbReference type="Gene3D" id="3.90.1200.10">
    <property type="match status" value="1"/>
</dbReference>
<dbReference type="PANTHER" id="PTHR11012:SF30">
    <property type="entry name" value="PROTEIN KINASE-LIKE DOMAIN-CONTAINING"/>
    <property type="match status" value="1"/>
</dbReference>
<dbReference type="SUPFAM" id="SSF56112">
    <property type="entry name" value="Protein kinase-like (PK-like)"/>
    <property type="match status" value="1"/>
</dbReference>
<dbReference type="Pfam" id="PF02958">
    <property type="entry name" value="EcKL"/>
    <property type="match status" value="1"/>
</dbReference>
<dbReference type="OrthoDB" id="411145at2759"/>
<dbReference type="AlphaFoldDB" id="A0A2P6NPG3"/>
<sequence>MRGIIIALFLLIVTLTFSGYLTIWRDIINDSIDSDTDPTDLKSDNMSEDDRLLSNIFEGHSVQLIKKQKVASLWSGAKDEAVPNTIIVKRVKPPSDGQGERGHTILAMTDLQSSDGRDDLSRDDIFKSLEWLAAFHAHFWGNPRVEGLWPQGGYWHLDTRADEYASMPHSVWKENAKKLDAILKGHTKEGTRDTRFMTIIHGDMKAENVVFYRNNCAVCDFQYTGTGYGAVDIAYLLASSADRSLLSGYRDLLSHYHTELSKKLRERNDLEGDSYVGYTMNVLLFHFRVAMADWIRFMEGWGQWGNHRWAQEIGRQAIREINER</sequence>
<proteinExistence type="predicted"/>
<comment type="caution">
    <text evidence="1">The sequence shown here is derived from an EMBL/GenBank/DDBJ whole genome shotgun (WGS) entry which is preliminary data.</text>
</comment>
<gene>
    <name evidence="1" type="ORF">PROFUN_06118</name>
</gene>
<dbReference type="EMBL" id="MDYQ01000038">
    <property type="protein sequence ID" value="PRP85844.1"/>
    <property type="molecule type" value="Genomic_DNA"/>
</dbReference>
<dbReference type="STRING" id="1890364.A0A2P6NPG3"/>
<keyword evidence="2" id="KW-1185">Reference proteome</keyword>
<name>A0A2P6NPG3_9EUKA</name>
<dbReference type="PANTHER" id="PTHR11012">
    <property type="entry name" value="PROTEIN KINASE-LIKE DOMAIN-CONTAINING"/>
    <property type="match status" value="1"/>
</dbReference>
<protein>
    <submittedName>
        <fullName evidence="1">DnaJ-like protein</fullName>
    </submittedName>
</protein>
<evidence type="ECO:0000313" key="1">
    <source>
        <dbReference type="EMBL" id="PRP85844.1"/>
    </source>
</evidence>
<dbReference type="InterPro" id="IPR004119">
    <property type="entry name" value="EcKL"/>
</dbReference>
<accession>A0A2P6NPG3</accession>
<dbReference type="Proteomes" id="UP000241769">
    <property type="component" value="Unassembled WGS sequence"/>
</dbReference>
<evidence type="ECO:0000313" key="2">
    <source>
        <dbReference type="Proteomes" id="UP000241769"/>
    </source>
</evidence>